<dbReference type="FunFam" id="3.20.20.70:FF:000096">
    <property type="entry name" value="Thiamine-phosphate synthase"/>
    <property type="match status" value="1"/>
</dbReference>
<dbReference type="GO" id="GO:0004789">
    <property type="term" value="F:thiamine-phosphate diphosphorylase activity"/>
    <property type="evidence" value="ECO:0007669"/>
    <property type="project" value="UniProtKB-UniRule"/>
</dbReference>
<dbReference type="InterPro" id="IPR034291">
    <property type="entry name" value="TMP_synthase"/>
</dbReference>
<comment type="catalytic activity">
    <reaction evidence="9 10 11">
        <text>2-[(2R,5Z)-2-carboxy-4-methylthiazol-5(2H)-ylidene]ethyl phosphate + 4-amino-2-methyl-5-(diphosphooxymethyl)pyrimidine + 2 H(+) = thiamine phosphate + CO2 + diphosphate</text>
        <dbReference type="Rhea" id="RHEA:47844"/>
        <dbReference type="ChEBI" id="CHEBI:15378"/>
        <dbReference type="ChEBI" id="CHEBI:16526"/>
        <dbReference type="ChEBI" id="CHEBI:33019"/>
        <dbReference type="ChEBI" id="CHEBI:37575"/>
        <dbReference type="ChEBI" id="CHEBI:57841"/>
        <dbReference type="ChEBI" id="CHEBI:62899"/>
        <dbReference type="EC" id="2.5.1.3"/>
    </reaction>
</comment>
<comment type="caution">
    <text evidence="10">Lacks conserved residue(s) required for the propagation of feature annotation.</text>
</comment>
<comment type="similarity">
    <text evidence="10 11">Belongs to the thiamine-phosphate synthase family.</text>
</comment>
<dbReference type="GO" id="GO:0005737">
    <property type="term" value="C:cytoplasm"/>
    <property type="evidence" value="ECO:0007669"/>
    <property type="project" value="TreeGrafter"/>
</dbReference>
<evidence type="ECO:0000256" key="4">
    <source>
        <dbReference type="ARBA" id="ARBA00022723"/>
    </source>
</evidence>
<keyword evidence="15" id="KW-1185">Reference proteome</keyword>
<keyword evidence="4 10" id="KW-0479">Metal-binding</keyword>
<evidence type="ECO:0000256" key="10">
    <source>
        <dbReference type="HAMAP-Rule" id="MF_00097"/>
    </source>
</evidence>
<dbReference type="InterPro" id="IPR013785">
    <property type="entry name" value="Aldolase_TIM"/>
</dbReference>
<evidence type="ECO:0000259" key="13">
    <source>
        <dbReference type="Pfam" id="PF02581"/>
    </source>
</evidence>
<comment type="function">
    <text evidence="1 10">Condenses 4-methyl-5-(beta-hydroxyethyl)thiazole monophosphate (THZ-P) and 2-methyl-4-amino-5-hydroxymethyl pyrimidine pyrophosphate (HMP-PP) to form thiamine monophosphate (TMP).</text>
</comment>
<feature type="domain" description="Thiamine phosphate synthase/TenI" evidence="13">
    <location>
        <begin position="14"/>
        <end position="196"/>
    </location>
</feature>
<feature type="binding site" evidence="10">
    <location>
        <position position="97"/>
    </location>
    <ligand>
        <name>Mg(2+)</name>
        <dbReference type="ChEBI" id="CHEBI:18420"/>
    </ligand>
</feature>
<gene>
    <name evidence="10 14" type="primary">thiE</name>
    <name evidence="14" type="ORF">INR99_10570</name>
</gene>
<organism evidence="14 15">
    <name type="scientific">Chitinilyticum piscinae</name>
    <dbReference type="NCBI Taxonomy" id="2866724"/>
    <lineage>
        <taxon>Bacteria</taxon>
        <taxon>Pseudomonadati</taxon>
        <taxon>Pseudomonadota</taxon>
        <taxon>Betaproteobacteria</taxon>
        <taxon>Neisseriales</taxon>
        <taxon>Chitinibacteraceae</taxon>
        <taxon>Chitinilyticum</taxon>
    </lineage>
</organism>
<dbReference type="GO" id="GO:0000287">
    <property type="term" value="F:magnesium ion binding"/>
    <property type="evidence" value="ECO:0007669"/>
    <property type="project" value="UniProtKB-UniRule"/>
</dbReference>
<comment type="catalytic activity">
    <reaction evidence="7 10 11">
        <text>4-methyl-5-(2-phosphooxyethyl)-thiazole + 4-amino-2-methyl-5-(diphosphooxymethyl)pyrimidine + H(+) = thiamine phosphate + diphosphate</text>
        <dbReference type="Rhea" id="RHEA:22328"/>
        <dbReference type="ChEBI" id="CHEBI:15378"/>
        <dbReference type="ChEBI" id="CHEBI:33019"/>
        <dbReference type="ChEBI" id="CHEBI:37575"/>
        <dbReference type="ChEBI" id="CHEBI:57841"/>
        <dbReference type="ChEBI" id="CHEBI:58296"/>
        <dbReference type="EC" id="2.5.1.3"/>
    </reaction>
</comment>
<evidence type="ECO:0000256" key="8">
    <source>
        <dbReference type="ARBA" id="ARBA00047851"/>
    </source>
</evidence>
<evidence type="ECO:0000256" key="11">
    <source>
        <dbReference type="RuleBase" id="RU003826"/>
    </source>
</evidence>
<evidence type="ECO:0000256" key="6">
    <source>
        <dbReference type="ARBA" id="ARBA00022977"/>
    </source>
</evidence>
<evidence type="ECO:0000256" key="5">
    <source>
        <dbReference type="ARBA" id="ARBA00022842"/>
    </source>
</evidence>
<dbReference type="GO" id="GO:0009228">
    <property type="term" value="P:thiamine biosynthetic process"/>
    <property type="evidence" value="ECO:0007669"/>
    <property type="project" value="UniProtKB-KW"/>
</dbReference>
<dbReference type="Gene3D" id="3.20.20.70">
    <property type="entry name" value="Aldolase class I"/>
    <property type="match status" value="1"/>
</dbReference>
<dbReference type="CDD" id="cd00564">
    <property type="entry name" value="TMP_TenI"/>
    <property type="match status" value="1"/>
</dbReference>
<dbReference type="PANTHER" id="PTHR20857:SF15">
    <property type="entry name" value="THIAMINE-PHOSPHATE SYNTHASE"/>
    <property type="match status" value="1"/>
</dbReference>
<keyword evidence="3 10" id="KW-0808">Transferase</keyword>
<dbReference type="UniPathway" id="UPA00060">
    <property type="reaction ID" value="UER00141"/>
</dbReference>
<feature type="binding site" evidence="10">
    <location>
        <position position="145"/>
    </location>
    <ligand>
        <name>4-amino-2-methyl-5-(diphosphooxymethyl)pyrimidine</name>
        <dbReference type="ChEBI" id="CHEBI:57841"/>
    </ligand>
</feature>
<evidence type="ECO:0000256" key="1">
    <source>
        <dbReference type="ARBA" id="ARBA00003814"/>
    </source>
</evidence>
<dbReference type="EC" id="2.5.1.3" evidence="10"/>
<comment type="cofactor">
    <cofactor evidence="10">
        <name>Mg(2+)</name>
        <dbReference type="ChEBI" id="CHEBI:18420"/>
    </cofactor>
    <text evidence="10">Binds 1 Mg(2+) ion per subunit.</text>
</comment>
<evidence type="ECO:0000256" key="2">
    <source>
        <dbReference type="ARBA" id="ARBA00005165"/>
    </source>
</evidence>
<dbReference type="NCBIfam" id="TIGR00693">
    <property type="entry name" value="thiE"/>
    <property type="match status" value="1"/>
</dbReference>
<name>A0A8J7FPH3_9NEIS</name>
<dbReference type="RefSeq" id="WP_194116315.1">
    <property type="nucleotide sequence ID" value="NZ_JADFUA010000005.1"/>
</dbReference>
<evidence type="ECO:0000256" key="7">
    <source>
        <dbReference type="ARBA" id="ARBA00047334"/>
    </source>
</evidence>
<keyword evidence="6 10" id="KW-0784">Thiamine biosynthesis</keyword>
<comment type="catalytic activity">
    <reaction evidence="8 10 11">
        <text>2-(2-carboxy-4-methylthiazol-5-yl)ethyl phosphate + 4-amino-2-methyl-5-(diphosphooxymethyl)pyrimidine + 2 H(+) = thiamine phosphate + CO2 + diphosphate</text>
        <dbReference type="Rhea" id="RHEA:47848"/>
        <dbReference type="ChEBI" id="CHEBI:15378"/>
        <dbReference type="ChEBI" id="CHEBI:16526"/>
        <dbReference type="ChEBI" id="CHEBI:33019"/>
        <dbReference type="ChEBI" id="CHEBI:37575"/>
        <dbReference type="ChEBI" id="CHEBI:57841"/>
        <dbReference type="ChEBI" id="CHEBI:62890"/>
        <dbReference type="EC" id="2.5.1.3"/>
    </reaction>
</comment>
<evidence type="ECO:0000256" key="12">
    <source>
        <dbReference type="RuleBase" id="RU004253"/>
    </source>
</evidence>
<comment type="pathway">
    <text evidence="2 10 12">Cofactor biosynthesis; thiamine diphosphate biosynthesis; thiamine phosphate from 4-amino-2-methyl-5-diphosphomethylpyrimidine and 4-methyl-5-(2-phosphoethyl)-thiazole: step 1/1.</text>
</comment>
<evidence type="ECO:0000313" key="15">
    <source>
        <dbReference type="Proteomes" id="UP000604481"/>
    </source>
</evidence>
<dbReference type="InterPro" id="IPR022998">
    <property type="entry name" value="ThiamineP_synth_TenI"/>
</dbReference>
<accession>A0A8J7FPH3</accession>
<evidence type="ECO:0000256" key="9">
    <source>
        <dbReference type="ARBA" id="ARBA00047883"/>
    </source>
</evidence>
<feature type="binding site" evidence="10">
    <location>
        <position position="173"/>
    </location>
    <ligand>
        <name>2-[(2R,5Z)-2-carboxy-4-methylthiazol-5(2H)-ylidene]ethyl phosphate</name>
        <dbReference type="ChEBI" id="CHEBI:62899"/>
    </ligand>
</feature>
<dbReference type="Proteomes" id="UP000604481">
    <property type="component" value="Unassembled WGS sequence"/>
</dbReference>
<feature type="binding site" evidence="10">
    <location>
        <position position="78"/>
    </location>
    <ligand>
        <name>Mg(2+)</name>
        <dbReference type="ChEBI" id="CHEBI:18420"/>
    </ligand>
</feature>
<dbReference type="GO" id="GO:0009229">
    <property type="term" value="P:thiamine diphosphate biosynthetic process"/>
    <property type="evidence" value="ECO:0007669"/>
    <property type="project" value="UniProtKB-UniRule"/>
</dbReference>
<dbReference type="EMBL" id="JADFUA010000005">
    <property type="protein sequence ID" value="MBE9609794.1"/>
    <property type="molecule type" value="Genomic_DNA"/>
</dbReference>
<dbReference type="SUPFAM" id="SSF51391">
    <property type="entry name" value="Thiamin phosphate synthase"/>
    <property type="match status" value="1"/>
</dbReference>
<dbReference type="Pfam" id="PF02581">
    <property type="entry name" value="TMP-TENI"/>
    <property type="match status" value="1"/>
</dbReference>
<dbReference type="AlphaFoldDB" id="A0A8J7FPH3"/>
<evidence type="ECO:0000256" key="3">
    <source>
        <dbReference type="ARBA" id="ARBA00022679"/>
    </source>
</evidence>
<evidence type="ECO:0000313" key="14">
    <source>
        <dbReference type="EMBL" id="MBE9609794.1"/>
    </source>
</evidence>
<feature type="binding site" evidence="10">
    <location>
        <position position="116"/>
    </location>
    <ligand>
        <name>4-amino-2-methyl-5-(diphosphooxymethyl)pyrimidine</name>
        <dbReference type="ChEBI" id="CHEBI:57841"/>
    </ligand>
</feature>
<reference evidence="14 15" key="1">
    <citation type="submission" date="2020-10" db="EMBL/GenBank/DDBJ databases">
        <title>The genome sequence of Chitinilyticum litopenaei 4Y14.</title>
        <authorList>
            <person name="Liu Y."/>
        </authorList>
    </citation>
    <scope>NUCLEOTIDE SEQUENCE [LARGE SCALE GENOMIC DNA]</scope>
    <source>
        <strain evidence="14 15">4Y14</strain>
    </source>
</reference>
<proteinExistence type="inferred from homology"/>
<sequence length="220" mass="22254">MPSQRELNPIDLSLYLVLDPELCGGLAGMVSTTEQAVAGGVTVVQLRAPQWKKRDWLLCARELKAVLAGSGVPLIINDHVDIALAVDADGVHVGQSDIPADVVRALIGPDKILGLSTNNLAHQQGVSAAIVDYIGVGPVYPTGTKKDAAPSLGLDEFARLMQSKPLPAVAIGGIKAGLCAPVIAAGADGVAVVSAICGQGDVRGAATGLLAEIVAGSCVA</sequence>
<feature type="binding site" evidence="10">
    <location>
        <position position="77"/>
    </location>
    <ligand>
        <name>4-amino-2-methyl-5-(diphosphooxymethyl)pyrimidine</name>
        <dbReference type="ChEBI" id="CHEBI:57841"/>
    </ligand>
</feature>
<dbReference type="HAMAP" id="MF_00097">
    <property type="entry name" value="TMP_synthase"/>
    <property type="match status" value="1"/>
</dbReference>
<comment type="caution">
    <text evidence="14">The sequence shown here is derived from an EMBL/GenBank/DDBJ whole genome shotgun (WGS) entry which is preliminary data.</text>
</comment>
<feature type="binding site" evidence="10">
    <location>
        <begin position="193"/>
        <end position="194"/>
    </location>
    <ligand>
        <name>2-[(2R,5Z)-2-carboxy-4-methylthiazol-5(2H)-ylidene]ethyl phosphate</name>
        <dbReference type="ChEBI" id="CHEBI:62899"/>
    </ligand>
</feature>
<feature type="binding site" evidence="10">
    <location>
        <begin position="142"/>
        <end position="144"/>
    </location>
    <ligand>
        <name>2-[(2R,5Z)-2-carboxy-4-methylthiazol-5(2H)-ylidene]ethyl phosphate</name>
        <dbReference type="ChEBI" id="CHEBI:62899"/>
    </ligand>
</feature>
<dbReference type="PANTHER" id="PTHR20857">
    <property type="entry name" value="THIAMINE-PHOSPHATE PYROPHOSPHORYLASE"/>
    <property type="match status" value="1"/>
</dbReference>
<keyword evidence="5 10" id="KW-0460">Magnesium</keyword>
<dbReference type="InterPro" id="IPR036206">
    <property type="entry name" value="ThiamineP_synth_sf"/>
</dbReference>
<protein>
    <recommendedName>
        <fullName evidence="10">Thiamine-phosphate synthase</fullName>
        <shortName evidence="10">TP synthase</shortName>
        <shortName evidence="10">TPS</shortName>
        <ecNumber evidence="10">2.5.1.3</ecNumber>
    </recommendedName>
    <alternativeName>
        <fullName evidence="10">Thiamine-phosphate pyrophosphorylase</fullName>
        <shortName evidence="10">TMP pyrophosphorylase</shortName>
        <shortName evidence="10">TMP-PPase</shortName>
    </alternativeName>
</protein>